<comment type="caution">
    <text evidence="10">The sequence shown here is derived from an EMBL/GenBank/DDBJ whole genome shotgun (WGS) entry which is preliminary data.</text>
</comment>
<proteinExistence type="inferred from homology"/>
<dbReference type="RefSeq" id="WP_188632488.1">
    <property type="nucleotide sequence ID" value="NZ_BMNQ01000016.1"/>
</dbReference>
<organism evidence="10 11">
    <name type="scientific">Lentibacillus kapialis</name>
    <dbReference type="NCBI Taxonomy" id="340214"/>
    <lineage>
        <taxon>Bacteria</taxon>
        <taxon>Bacillati</taxon>
        <taxon>Bacillota</taxon>
        <taxon>Bacilli</taxon>
        <taxon>Bacillales</taxon>
        <taxon>Bacillaceae</taxon>
        <taxon>Lentibacillus</taxon>
    </lineage>
</organism>
<dbReference type="GO" id="GO:0031460">
    <property type="term" value="P:glycine betaine transport"/>
    <property type="evidence" value="ECO:0007669"/>
    <property type="project" value="TreeGrafter"/>
</dbReference>
<dbReference type="CDD" id="cd06261">
    <property type="entry name" value="TM_PBP2"/>
    <property type="match status" value="1"/>
</dbReference>
<dbReference type="Proteomes" id="UP000658382">
    <property type="component" value="Unassembled WGS sequence"/>
</dbReference>
<evidence type="ECO:0000259" key="9">
    <source>
        <dbReference type="PROSITE" id="PS50928"/>
    </source>
</evidence>
<evidence type="ECO:0000256" key="8">
    <source>
        <dbReference type="RuleBase" id="RU363032"/>
    </source>
</evidence>
<feature type="transmembrane region" description="Helical" evidence="8">
    <location>
        <begin position="58"/>
        <end position="79"/>
    </location>
</feature>
<dbReference type="Pfam" id="PF00528">
    <property type="entry name" value="BPD_transp_1"/>
    <property type="match status" value="1"/>
</dbReference>
<dbReference type="GO" id="GO:0006865">
    <property type="term" value="P:amino acid transport"/>
    <property type="evidence" value="ECO:0007669"/>
    <property type="project" value="UniProtKB-KW"/>
</dbReference>
<evidence type="ECO:0000313" key="11">
    <source>
        <dbReference type="Proteomes" id="UP000658382"/>
    </source>
</evidence>
<dbReference type="GO" id="GO:0005886">
    <property type="term" value="C:plasma membrane"/>
    <property type="evidence" value="ECO:0007669"/>
    <property type="project" value="UniProtKB-SubCell"/>
</dbReference>
<feature type="domain" description="ABC transmembrane type-1" evidence="9">
    <location>
        <begin position="22"/>
        <end position="203"/>
    </location>
</feature>
<dbReference type="InterPro" id="IPR000515">
    <property type="entry name" value="MetI-like"/>
</dbReference>
<accession>A0A917PVU0</accession>
<name>A0A917PVU0_9BACI</name>
<dbReference type="InterPro" id="IPR035906">
    <property type="entry name" value="MetI-like_sf"/>
</dbReference>
<evidence type="ECO:0000256" key="2">
    <source>
        <dbReference type="ARBA" id="ARBA00007069"/>
    </source>
</evidence>
<evidence type="ECO:0000313" key="10">
    <source>
        <dbReference type="EMBL" id="GGJ93490.1"/>
    </source>
</evidence>
<reference evidence="10" key="1">
    <citation type="journal article" date="2014" name="Int. J. Syst. Evol. Microbiol.">
        <title>Complete genome sequence of Corynebacterium casei LMG S-19264T (=DSM 44701T), isolated from a smear-ripened cheese.</title>
        <authorList>
            <consortium name="US DOE Joint Genome Institute (JGI-PGF)"/>
            <person name="Walter F."/>
            <person name="Albersmeier A."/>
            <person name="Kalinowski J."/>
            <person name="Ruckert C."/>
        </authorList>
    </citation>
    <scope>NUCLEOTIDE SEQUENCE</scope>
    <source>
        <strain evidence="10">JCM 12580</strain>
    </source>
</reference>
<keyword evidence="7 8" id="KW-0472">Membrane</keyword>
<dbReference type="PANTHER" id="PTHR30177">
    <property type="entry name" value="GLYCINE BETAINE/L-PROLINE TRANSPORT SYSTEM PERMEASE PROTEIN PROW"/>
    <property type="match status" value="1"/>
</dbReference>
<feature type="transmembrane region" description="Helical" evidence="8">
    <location>
        <begin position="184"/>
        <end position="203"/>
    </location>
</feature>
<evidence type="ECO:0000256" key="1">
    <source>
        <dbReference type="ARBA" id="ARBA00004651"/>
    </source>
</evidence>
<evidence type="ECO:0000256" key="6">
    <source>
        <dbReference type="ARBA" id="ARBA00022989"/>
    </source>
</evidence>
<reference evidence="10" key="2">
    <citation type="submission" date="2020-09" db="EMBL/GenBank/DDBJ databases">
        <authorList>
            <person name="Sun Q."/>
            <person name="Ohkuma M."/>
        </authorList>
    </citation>
    <scope>NUCLEOTIDE SEQUENCE</scope>
    <source>
        <strain evidence="10">JCM 12580</strain>
    </source>
</reference>
<evidence type="ECO:0000256" key="7">
    <source>
        <dbReference type="ARBA" id="ARBA00023136"/>
    </source>
</evidence>
<evidence type="ECO:0000256" key="4">
    <source>
        <dbReference type="ARBA" id="ARBA00022692"/>
    </source>
</evidence>
<evidence type="ECO:0000256" key="3">
    <source>
        <dbReference type="ARBA" id="ARBA00022448"/>
    </source>
</evidence>
<keyword evidence="5" id="KW-0029">Amino-acid transport</keyword>
<dbReference type="PANTHER" id="PTHR30177:SF4">
    <property type="entry name" value="OSMOPROTECTANT IMPORT PERMEASE PROTEIN OSMW"/>
    <property type="match status" value="1"/>
</dbReference>
<keyword evidence="11" id="KW-1185">Reference proteome</keyword>
<gene>
    <name evidence="10" type="ORF">GCM10007063_15070</name>
</gene>
<feature type="transmembrane region" description="Helical" evidence="8">
    <location>
        <begin position="85"/>
        <end position="102"/>
    </location>
</feature>
<dbReference type="EMBL" id="BMNQ01000016">
    <property type="protein sequence ID" value="GGJ93490.1"/>
    <property type="molecule type" value="Genomic_DNA"/>
</dbReference>
<evidence type="ECO:0000256" key="5">
    <source>
        <dbReference type="ARBA" id="ARBA00022970"/>
    </source>
</evidence>
<comment type="subcellular location">
    <subcellularLocation>
        <location evidence="1 8">Cell membrane</location>
        <topology evidence="1 8">Multi-pass membrane protein</topology>
    </subcellularLocation>
</comment>
<feature type="transmembrane region" description="Helical" evidence="8">
    <location>
        <begin position="22"/>
        <end position="46"/>
    </location>
</feature>
<dbReference type="FunFam" id="1.10.3720.10:FF:000001">
    <property type="entry name" value="Glycine betaine ABC transporter, permease"/>
    <property type="match status" value="1"/>
</dbReference>
<dbReference type="SUPFAM" id="SSF161098">
    <property type="entry name" value="MetI-like"/>
    <property type="match status" value="1"/>
</dbReference>
<dbReference type="Gene3D" id="1.10.3720.10">
    <property type="entry name" value="MetI-like"/>
    <property type="match status" value="1"/>
</dbReference>
<feature type="transmembrane region" description="Helical" evidence="8">
    <location>
        <begin position="154"/>
        <end position="178"/>
    </location>
</feature>
<keyword evidence="4 8" id="KW-0812">Transmembrane</keyword>
<comment type="similarity">
    <text evidence="2">Belongs to the binding-protein-dependent transport system permease family. CysTW subfamily.</text>
</comment>
<dbReference type="PROSITE" id="PS50928">
    <property type="entry name" value="ABC_TM1"/>
    <property type="match status" value="1"/>
</dbReference>
<keyword evidence="6 8" id="KW-1133">Transmembrane helix</keyword>
<keyword evidence="3 8" id="KW-0813">Transport</keyword>
<dbReference type="AlphaFoldDB" id="A0A917PVU0"/>
<dbReference type="GO" id="GO:0055085">
    <property type="term" value="P:transmembrane transport"/>
    <property type="evidence" value="ECO:0007669"/>
    <property type="project" value="InterPro"/>
</dbReference>
<sequence length="227" mass="24893">MHEFSDYFYVFVERSSDIFEALLQHLLISVVAILLGCVVAVPLGIFLSKTSFKWIQSIVFTITNIFQTIPSLAMLAIFIPLIGIGLKPAIIALFLYSLMPILRNTYAAFESIDDGIIESARGMGYSSLQQMIQIEVPLAMPYIMSGIRLTTVYIINWATLAALIGAGGLGQLIIGGMGVNNKPLIMAAAILAMVLALTIDFLFGRVEKTFVKRESSAQNSMQMEEKA</sequence>
<dbReference type="InterPro" id="IPR051204">
    <property type="entry name" value="ABC_transp_perm/SBD"/>
</dbReference>
<protein>
    <submittedName>
        <fullName evidence="10">Choline ABC transporter permease</fullName>
    </submittedName>
</protein>